<accession>A0A812TV58</accession>
<dbReference type="AlphaFoldDB" id="A0A812TV58"/>
<feature type="compositionally biased region" description="Acidic residues" evidence="1">
    <location>
        <begin position="85"/>
        <end position="96"/>
    </location>
</feature>
<evidence type="ECO:0000256" key="1">
    <source>
        <dbReference type="SAM" id="MobiDB-lite"/>
    </source>
</evidence>
<name>A0A812TV58_9DINO</name>
<feature type="non-terminal residue" evidence="2">
    <location>
        <position position="124"/>
    </location>
</feature>
<feature type="compositionally biased region" description="Low complexity" evidence="1">
    <location>
        <begin position="102"/>
        <end position="115"/>
    </location>
</feature>
<dbReference type="EMBL" id="CAJNDS010002635">
    <property type="protein sequence ID" value="CAE7552893.1"/>
    <property type="molecule type" value="Genomic_DNA"/>
</dbReference>
<feature type="compositionally biased region" description="Acidic residues" evidence="1">
    <location>
        <begin position="68"/>
        <end position="78"/>
    </location>
</feature>
<keyword evidence="3" id="KW-1185">Reference proteome</keyword>
<dbReference type="Proteomes" id="UP000604046">
    <property type="component" value="Unassembled WGS sequence"/>
</dbReference>
<reference evidence="2" key="1">
    <citation type="submission" date="2021-02" db="EMBL/GenBank/DDBJ databases">
        <authorList>
            <person name="Dougan E. K."/>
            <person name="Rhodes N."/>
            <person name="Thang M."/>
            <person name="Chan C."/>
        </authorList>
    </citation>
    <scope>NUCLEOTIDE SEQUENCE</scope>
</reference>
<feature type="compositionally biased region" description="Pro residues" evidence="1">
    <location>
        <begin position="1"/>
        <end position="16"/>
    </location>
</feature>
<feature type="region of interest" description="Disordered" evidence="1">
    <location>
        <begin position="45"/>
        <end position="124"/>
    </location>
</feature>
<sequence length="124" mass="13167">KVLPPVPVMVAAPPPPGDDDDDDDDDDLRLPGEAQPMLIMEAQPMPIMGCEGPPQSLPASSLFSAREWEEEEEAEENDIAGSFVLDEDEEAGDLASEDCALPAAPADKAEPSAADLDLDMFADM</sequence>
<evidence type="ECO:0000313" key="3">
    <source>
        <dbReference type="Proteomes" id="UP000604046"/>
    </source>
</evidence>
<proteinExistence type="predicted"/>
<feature type="compositionally biased region" description="Acidic residues" evidence="1">
    <location>
        <begin position="17"/>
        <end position="27"/>
    </location>
</feature>
<gene>
    <name evidence="2" type="ORF">SNAT2548_LOCUS31054</name>
</gene>
<feature type="region of interest" description="Disordered" evidence="1">
    <location>
        <begin position="1"/>
        <end position="31"/>
    </location>
</feature>
<comment type="caution">
    <text evidence="2">The sequence shown here is derived from an EMBL/GenBank/DDBJ whole genome shotgun (WGS) entry which is preliminary data.</text>
</comment>
<protein>
    <submittedName>
        <fullName evidence="2">Uncharacterized protein</fullName>
    </submittedName>
</protein>
<organism evidence="2 3">
    <name type="scientific">Symbiodinium natans</name>
    <dbReference type="NCBI Taxonomy" id="878477"/>
    <lineage>
        <taxon>Eukaryota</taxon>
        <taxon>Sar</taxon>
        <taxon>Alveolata</taxon>
        <taxon>Dinophyceae</taxon>
        <taxon>Suessiales</taxon>
        <taxon>Symbiodiniaceae</taxon>
        <taxon>Symbiodinium</taxon>
    </lineage>
</organism>
<evidence type="ECO:0000313" key="2">
    <source>
        <dbReference type="EMBL" id="CAE7552893.1"/>
    </source>
</evidence>